<name>A0A386AUA8_ELHV1</name>
<evidence type="ECO:0000313" key="1">
    <source>
        <dbReference type="EMBL" id="AYC62739.1"/>
    </source>
</evidence>
<accession>A0A386AUA8</accession>
<dbReference type="EMBL" id="MG958676">
    <property type="protein sequence ID" value="AYC62739.1"/>
    <property type="molecule type" value="Genomic_DNA"/>
</dbReference>
<sequence>MTISVAGSTSLPNCSNTSYHGFNTTCQLNYQEKIFLGFASVAGVLITGPCLAFAIFYLKKCYIYSPYPMLYTLILFLGGVFGTFLSVVGYHLGETLMTFFAYVPLTACFSCLLAHIGNILLTKRYDCRLRDGVILTVSVLLMIVQLSVLLSASVDANAKTGHILLWKWKLSQCYCHMGLAIITAFGMALCCCRDYPHGVSVFGVSMASLVLWIFYMCIGGTYDNGILVPVFIGANAFVFLLMYAIPELAFLYCNYKFVFSTSGSDTVRLFSDV</sequence>
<reference evidence="1" key="2">
    <citation type="submission" date="2018-02" db="EMBL/GenBank/DDBJ databases">
        <title>Contrasting patterns of conservation and divergence within two captured vOX2 immunoglobulin gene family-encoding regions of elephant endotheliotropic herpesvirus 1 (EEHV1) genomes.</title>
        <authorList>
            <person name="Zong J.-C."/>
            <person name="Heaggans S.Y."/>
            <person name="Long S.Y."/>
            <person name="Latimer E.M."/>
            <person name="Zachariah A."/>
            <person name="Hayward G.S."/>
        </authorList>
    </citation>
    <scope>NUCLEOTIDE SEQUENCE</scope>
    <source>
        <strain evidence="1">Shanti2 NAP45TW</strain>
    </source>
</reference>
<protein>
    <submittedName>
        <fullName evidence="1">G protein-coupled receptor 3</fullName>
    </submittedName>
</protein>
<organism evidence="1">
    <name type="scientific">Elephant endotheliotropic herpesvirus 1B</name>
    <dbReference type="NCBI Taxonomy" id="759754"/>
    <lineage>
        <taxon>Viruses</taxon>
        <taxon>Duplodnaviria</taxon>
        <taxon>Heunggongvirae</taxon>
        <taxon>Peploviricota</taxon>
        <taxon>Herviviricetes</taxon>
        <taxon>Herpesvirales</taxon>
        <taxon>Orthoherpesviridae</taxon>
        <taxon>Betaherpesvirinae</taxon>
        <taxon>Proboscivirus</taxon>
        <taxon>Proboscivirus elephantidbeta1</taxon>
        <taxon>Elephantid herpesvirus 1</taxon>
    </lineage>
</organism>
<proteinExistence type="predicted"/>
<reference evidence="1" key="1">
    <citation type="journal article" date="2014" name="J. Virol.">
        <title>Elephant endotheliotropic herpesviruses EEHV1A, EEHV1B, and EEHV2 from cases of hemorrhagic disease are highly diverged from other mammalian herpesviruses and may form a new subfamily.</title>
        <authorList>
            <person name="Richman LK"/>
            <person name="Zong JC"/>
            <person name="Latimer EM"/>
            <person name="Lock J"/>
            <person name="Fleischer RC"/>
            <person name="Heaggans SY"/>
            <person name="Hayward GS."/>
        </authorList>
    </citation>
    <scope>NUCLEOTIDE SEQUENCE</scope>
    <source>
        <strain evidence="1">Shanti2 NAP45TW</strain>
    </source>
</reference>
<keyword evidence="1" id="KW-0675">Receptor</keyword>
<gene>
    <name evidence="1" type="primary">E26</name>
</gene>